<evidence type="ECO:0008006" key="3">
    <source>
        <dbReference type="Google" id="ProtNLM"/>
    </source>
</evidence>
<accession>A0A1S7SEF6</accession>
<protein>
    <recommendedName>
        <fullName evidence="3">DUF982 domain-containing protein</fullName>
    </recommendedName>
</protein>
<dbReference type="Pfam" id="PF06169">
    <property type="entry name" value="DUF982"/>
    <property type="match status" value="1"/>
</dbReference>
<organism evidence="1 2">
    <name type="scientific">Agrobacterium tumefaciens str. Kerr 14</name>
    <dbReference type="NCBI Taxonomy" id="1183424"/>
    <lineage>
        <taxon>Bacteria</taxon>
        <taxon>Pseudomonadati</taxon>
        <taxon>Pseudomonadota</taxon>
        <taxon>Alphaproteobacteria</taxon>
        <taxon>Hyphomicrobiales</taxon>
        <taxon>Rhizobiaceae</taxon>
        <taxon>Rhizobium/Agrobacterium group</taxon>
        <taxon>Agrobacterium</taxon>
        <taxon>Agrobacterium tumefaciens complex</taxon>
    </lineage>
</organism>
<name>A0A1S7SEF6_AGRTU</name>
<dbReference type="RefSeq" id="WP_080867992.1">
    <property type="nucleotide sequence ID" value="NZ_LT009733.1"/>
</dbReference>
<reference evidence="1 2" key="1">
    <citation type="submission" date="2016-01" db="EMBL/GenBank/DDBJ databases">
        <authorList>
            <person name="Oliw E.H."/>
        </authorList>
    </citation>
    <scope>NUCLEOTIDE SEQUENCE [LARGE SCALE GENOMIC DNA]</scope>
    <source>
        <strain evidence="1 2">Kerr 14</strain>
    </source>
</reference>
<evidence type="ECO:0000313" key="1">
    <source>
        <dbReference type="EMBL" id="CUX67374.1"/>
    </source>
</evidence>
<evidence type="ECO:0000313" key="2">
    <source>
        <dbReference type="Proteomes" id="UP000191897"/>
    </source>
</evidence>
<dbReference type="Proteomes" id="UP000191897">
    <property type="component" value="Unassembled WGS sequence"/>
</dbReference>
<dbReference type="Gene3D" id="6.10.250.730">
    <property type="match status" value="1"/>
</dbReference>
<sequence>MKPDMFEEPVTILLGLGIPTEVNSVMHAYQILMDWRTAADHSRELALKACKAAINGEIDAQTARAVFVAFAERHDLLAPEIGSLVAHSSKRNSDPHIR</sequence>
<proteinExistence type="predicted"/>
<dbReference type="AlphaFoldDB" id="A0A1S7SEF6"/>
<gene>
    <name evidence="1" type="ORF">AGR4C_pb20117</name>
</gene>
<dbReference type="InterPro" id="IPR010385">
    <property type="entry name" value="DUF982"/>
</dbReference>
<dbReference type="EMBL" id="FBWC01000041">
    <property type="protein sequence ID" value="CUX67374.1"/>
    <property type="molecule type" value="Genomic_DNA"/>
</dbReference>